<feature type="domain" description="OmpA-like" evidence="6">
    <location>
        <begin position="97"/>
        <end position="215"/>
    </location>
</feature>
<dbReference type="PANTHER" id="PTHR30329:SF21">
    <property type="entry name" value="LIPOPROTEIN YIAD-RELATED"/>
    <property type="match status" value="1"/>
</dbReference>
<dbReference type="InterPro" id="IPR006665">
    <property type="entry name" value="OmpA-like"/>
</dbReference>
<comment type="subcellular location">
    <subcellularLocation>
        <location evidence="1">Cell outer membrane</location>
    </subcellularLocation>
</comment>
<dbReference type="GO" id="GO:0009279">
    <property type="term" value="C:cell outer membrane"/>
    <property type="evidence" value="ECO:0007669"/>
    <property type="project" value="UniProtKB-SubCell"/>
</dbReference>
<evidence type="ECO:0000313" key="7">
    <source>
        <dbReference type="EMBL" id="CEA16018.1"/>
    </source>
</evidence>
<dbReference type="OrthoDB" id="9782229at2"/>
<reference evidence="7 8" key="1">
    <citation type="submission" date="2014-08" db="EMBL/GenBank/DDBJ databases">
        <authorList>
            <person name="Wibberg D."/>
        </authorList>
    </citation>
    <scope>NUCLEOTIDE SEQUENCE [LARGE SCALE GENOMIC DNA]</scope>
    <source>
        <strain evidence="8">ING2-E5B</strain>
    </source>
</reference>
<dbReference type="EMBL" id="LN515532">
    <property type="protein sequence ID" value="CEA16018.1"/>
    <property type="molecule type" value="Genomic_DNA"/>
</dbReference>
<dbReference type="PROSITE" id="PS51123">
    <property type="entry name" value="OMPA_2"/>
    <property type="match status" value="1"/>
</dbReference>
<evidence type="ECO:0000256" key="3">
    <source>
        <dbReference type="ARBA" id="ARBA00023237"/>
    </source>
</evidence>
<evidence type="ECO:0000313" key="8">
    <source>
        <dbReference type="Proteomes" id="UP000032417"/>
    </source>
</evidence>
<evidence type="ECO:0000256" key="4">
    <source>
        <dbReference type="PROSITE-ProRule" id="PRU00473"/>
    </source>
</evidence>
<evidence type="ECO:0000256" key="5">
    <source>
        <dbReference type="SAM" id="SignalP"/>
    </source>
</evidence>
<keyword evidence="5" id="KW-0732">Signal</keyword>
<evidence type="ECO:0000259" key="6">
    <source>
        <dbReference type="PROSITE" id="PS51123"/>
    </source>
</evidence>
<dbReference type="STRING" id="1562970.ING2E5B_1268"/>
<keyword evidence="2 4" id="KW-0472">Membrane</keyword>
<feature type="chain" id="PRO_5030003005" description="OmpA-like domain-containing protein" evidence="5">
    <location>
        <begin position="25"/>
        <end position="226"/>
    </location>
</feature>
<dbReference type="SUPFAM" id="SSF103088">
    <property type="entry name" value="OmpA-like"/>
    <property type="match status" value="1"/>
</dbReference>
<dbReference type="KEGG" id="pbt:ING2E5B_1268"/>
<dbReference type="Gene3D" id="3.30.1330.60">
    <property type="entry name" value="OmpA-like domain"/>
    <property type="match status" value="1"/>
</dbReference>
<dbReference type="InterPro" id="IPR006664">
    <property type="entry name" value="OMP_bac"/>
</dbReference>
<dbReference type="Proteomes" id="UP000032417">
    <property type="component" value="Chromosome 1"/>
</dbReference>
<keyword evidence="3" id="KW-0998">Cell outer membrane</keyword>
<protein>
    <recommendedName>
        <fullName evidence="6">OmpA-like domain-containing protein</fullName>
    </recommendedName>
</protein>
<feature type="signal peptide" evidence="5">
    <location>
        <begin position="1"/>
        <end position="24"/>
    </location>
</feature>
<dbReference type="PANTHER" id="PTHR30329">
    <property type="entry name" value="STATOR ELEMENT OF FLAGELLAR MOTOR COMPLEX"/>
    <property type="match status" value="1"/>
</dbReference>
<dbReference type="InterPro" id="IPR050330">
    <property type="entry name" value="Bact_OuterMem_StrucFunc"/>
</dbReference>
<dbReference type="Pfam" id="PF00691">
    <property type="entry name" value="OmpA"/>
    <property type="match status" value="1"/>
</dbReference>
<evidence type="ECO:0000256" key="2">
    <source>
        <dbReference type="ARBA" id="ARBA00023136"/>
    </source>
</evidence>
<name>A0A098C0T2_9BACT</name>
<proteinExistence type="predicted"/>
<dbReference type="PROSITE" id="PS51257">
    <property type="entry name" value="PROKAR_LIPOPROTEIN"/>
    <property type="match status" value="1"/>
</dbReference>
<organism evidence="7 8">
    <name type="scientific">Fermentimonas caenicola</name>
    <dbReference type="NCBI Taxonomy" id="1562970"/>
    <lineage>
        <taxon>Bacteria</taxon>
        <taxon>Pseudomonadati</taxon>
        <taxon>Bacteroidota</taxon>
        <taxon>Bacteroidia</taxon>
        <taxon>Bacteroidales</taxon>
        <taxon>Dysgonomonadaceae</taxon>
        <taxon>Fermentimonas</taxon>
    </lineage>
</organism>
<dbReference type="HOGENOM" id="CLU_016890_6_0_10"/>
<keyword evidence="8" id="KW-1185">Reference proteome</keyword>
<dbReference type="CDD" id="cd07185">
    <property type="entry name" value="OmpA_C-like"/>
    <property type="match status" value="1"/>
</dbReference>
<gene>
    <name evidence="7" type="ORF">ING2E5B_1268</name>
</gene>
<dbReference type="PRINTS" id="PR01023">
    <property type="entry name" value="NAFLGMOTY"/>
</dbReference>
<dbReference type="InterPro" id="IPR036737">
    <property type="entry name" value="OmpA-like_sf"/>
</dbReference>
<accession>A0A098C0T2</accession>
<dbReference type="PRINTS" id="PR01021">
    <property type="entry name" value="OMPADOMAIN"/>
</dbReference>
<evidence type="ECO:0000256" key="1">
    <source>
        <dbReference type="ARBA" id="ARBA00004442"/>
    </source>
</evidence>
<dbReference type="AlphaFoldDB" id="A0A098C0T2"/>
<sequence>MKQFSKLMAISLLGVSLIFSSCGANRTIQGGAIGAGGGAAVGAGVGAIAGGGRGAAIGAGIGAIVGGAAGAIIGNRMDKQAAELEQIEGAQVEKVNEGEAIKVTFESGILFATNSSTLNSASRASLDKFATSLLNNPDTDVEIYGHTDSTGSDAINNPLSVRRAESVYNYLNSKGVSGQRMSYEGFGSSQPIADNSTAAGRSENRRVEVFILPNAKMIQEAKEQAK</sequence>
<dbReference type="PATRIC" id="fig|1562970.3.peg.1254"/>